<evidence type="ECO:0000256" key="6">
    <source>
        <dbReference type="SAM" id="Phobius"/>
    </source>
</evidence>
<evidence type="ECO:0000256" key="3">
    <source>
        <dbReference type="ARBA" id="ARBA00022989"/>
    </source>
</evidence>
<dbReference type="InterPro" id="IPR049326">
    <property type="entry name" value="Rhodopsin_dom_fungi"/>
</dbReference>
<dbReference type="InterPro" id="IPR052337">
    <property type="entry name" value="SAT4-like"/>
</dbReference>
<dbReference type="PANTHER" id="PTHR33048:SF47">
    <property type="entry name" value="INTEGRAL MEMBRANE PROTEIN-RELATED"/>
    <property type="match status" value="1"/>
</dbReference>
<dbReference type="GO" id="GO:0016020">
    <property type="term" value="C:membrane"/>
    <property type="evidence" value="ECO:0007669"/>
    <property type="project" value="UniProtKB-SubCell"/>
</dbReference>
<organism evidence="8 9">
    <name type="scientific">Gymnopus androsaceus JB14</name>
    <dbReference type="NCBI Taxonomy" id="1447944"/>
    <lineage>
        <taxon>Eukaryota</taxon>
        <taxon>Fungi</taxon>
        <taxon>Dikarya</taxon>
        <taxon>Basidiomycota</taxon>
        <taxon>Agaricomycotina</taxon>
        <taxon>Agaricomycetes</taxon>
        <taxon>Agaricomycetidae</taxon>
        <taxon>Agaricales</taxon>
        <taxon>Marasmiineae</taxon>
        <taxon>Omphalotaceae</taxon>
        <taxon>Gymnopus</taxon>
    </lineage>
</organism>
<keyword evidence="3 6" id="KW-1133">Transmembrane helix</keyword>
<dbReference type="Pfam" id="PF20684">
    <property type="entry name" value="Fung_rhodopsin"/>
    <property type="match status" value="1"/>
</dbReference>
<keyword evidence="2 6" id="KW-0812">Transmembrane</keyword>
<sequence length="246" mass="28217">MVSLDSTAHRVSVIIFFTIAQISTIARIWIRYRKQRLWWDDGWVFLTMLLSILMDFWLFVGGPNQLSPHTQIVRYWLEMISFTVAVWCARISLMLAVVRLIPPLFTLRKISEWAAVSFSLMCVAILMPKIHTCASDRSWYHTPIPQCALGLRNPNIAIGELITDLVADITLVVLPIRLLGHVNLSKDKRRMLVVIFGASLLTSAVSVVHVVFLMGFSHYYTIVPITAEVEVRTFLLSLDTFIFYRF</sequence>
<dbReference type="PANTHER" id="PTHR33048">
    <property type="entry name" value="PTH11-LIKE INTEGRAL MEMBRANE PROTEIN (AFU_ORTHOLOGUE AFUA_5G11245)"/>
    <property type="match status" value="1"/>
</dbReference>
<evidence type="ECO:0000256" key="2">
    <source>
        <dbReference type="ARBA" id="ARBA00022692"/>
    </source>
</evidence>
<feature type="transmembrane region" description="Helical" evidence="6">
    <location>
        <begin position="192"/>
        <end position="216"/>
    </location>
</feature>
<evidence type="ECO:0000313" key="9">
    <source>
        <dbReference type="Proteomes" id="UP000799118"/>
    </source>
</evidence>
<dbReference type="OrthoDB" id="3229610at2759"/>
<feature type="transmembrane region" description="Helical" evidence="6">
    <location>
        <begin position="42"/>
        <end position="60"/>
    </location>
</feature>
<evidence type="ECO:0000256" key="5">
    <source>
        <dbReference type="ARBA" id="ARBA00038359"/>
    </source>
</evidence>
<feature type="domain" description="Rhodopsin" evidence="7">
    <location>
        <begin position="26"/>
        <end position="217"/>
    </location>
</feature>
<evidence type="ECO:0000313" key="8">
    <source>
        <dbReference type="EMBL" id="KAE9406598.1"/>
    </source>
</evidence>
<name>A0A6A4IBC4_9AGAR</name>
<dbReference type="EMBL" id="ML769401">
    <property type="protein sequence ID" value="KAE9406598.1"/>
    <property type="molecule type" value="Genomic_DNA"/>
</dbReference>
<feature type="transmembrane region" description="Helical" evidence="6">
    <location>
        <begin position="80"/>
        <end position="101"/>
    </location>
</feature>
<reference evidence="8" key="1">
    <citation type="journal article" date="2019" name="Environ. Microbiol.">
        <title>Fungal ecological strategies reflected in gene transcription - a case study of two litter decomposers.</title>
        <authorList>
            <person name="Barbi F."/>
            <person name="Kohler A."/>
            <person name="Barry K."/>
            <person name="Baskaran P."/>
            <person name="Daum C."/>
            <person name="Fauchery L."/>
            <person name="Ihrmark K."/>
            <person name="Kuo A."/>
            <person name="LaButti K."/>
            <person name="Lipzen A."/>
            <person name="Morin E."/>
            <person name="Grigoriev I.V."/>
            <person name="Henrissat B."/>
            <person name="Lindahl B."/>
            <person name="Martin F."/>
        </authorList>
    </citation>
    <scope>NUCLEOTIDE SEQUENCE</scope>
    <source>
        <strain evidence="8">JB14</strain>
    </source>
</reference>
<keyword evidence="9" id="KW-1185">Reference proteome</keyword>
<feature type="transmembrane region" description="Helical" evidence="6">
    <location>
        <begin position="12"/>
        <end position="30"/>
    </location>
</feature>
<evidence type="ECO:0000259" key="7">
    <source>
        <dbReference type="Pfam" id="PF20684"/>
    </source>
</evidence>
<comment type="similarity">
    <text evidence="5">Belongs to the SAT4 family.</text>
</comment>
<dbReference type="AlphaFoldDB" id="A0A6A4IBC4"/>
<evidence type="ECO:0000256" key="1">
    <source>
        <dbReference type="ARBA" id="ARBA00004141"/>
    </source>
</evidence>
<dbReference type="Proteomes" id="UP000799118">
    <property type="component" value="Unassembled WGS sequence"/>
</dbReference>
<comment type="subcellular location">
    <subcellularLocation>
        <location evidence="1">Membrane</location>
        <topology evidence="1">Multi-pass membrane protein</topology>
    </subcellularLocation>
</comment>
<protein>
    <recommendedName>
        <fullName evidence="7">Rhodopsin domain-containing protein</fullName>
    </recommendedName>
</protein>
<evidence type="ECO:0000256" key="4">
    <source>
        <dbReference type="ARBA" id="ARBA00023136"/>
    </source>
</evidence>
<keyword evidence="4 6" id="KW-0472">Membrane</keyword>
<proteinExistence type="inferred from homology"/>
<accession>A0A6A4IBC4</accession>
<gene>
    <name evidence="8" type="ORF">BT96DRAFT_222500</name>
</gene>